<keyword evidence="3" id="KW-1185">Reference proteome</keyword>
<gene>
    <name evidence="2" type="ORF">BMI91_19460</name>
</gene>
<name>A0ABX3MS79_9RHOB</name>
<feature type="non-terminal residue" evidence="2">
    <location>
        <position position="267"/>
    </location>
</feature>
<dbReference type="Proteomes" id="UP000190787">
    <property type="component" value="Unassembled WGS sequence"/>
</dbReference>
<dbReference type="PANTHER" id="PTHR47396:SF1">
    <property type="entry name" value="ATP-DEPENDENT HELICASE IRC3-RELATED"/>
    <property type="match status" value="1"/>
</dbReference>
<sequence length="267" mass="29097">MPRTDILGMASLRQYQSDDIDKLRHVLSDGAKRVLFEASVGYGKSVVIEYLAAAYSAAGLIVWVLSNRSAVVNQLRKRAGDMPGVTVMTVQAADRRRERLAADPAALILVDEVHMGGAAAQYRRVLDCAPNAIAIGFSGTPKSETFEVFQAHVRGRDAAWLTENGYLAPLRYYCPETVDFSAVRMRGHDYDLDALQAAVERSEICGDAIRSYREHCVGDPTLGFCISVKHAFAVAKEFSNSGFPAEVLTGQDSDEDVDRKIAHLAAG</sequence>
<proteinExistence type="predicted"/>
<dbReference type="SMART" id="SM00487">
    <property type="entry name" value="DEXDc"/>
    <property type="match status" value="1"/>
</dbReference>
<dbReference type="InterPro" id="IPR050742">
    <property type="entry name" value="Helicase_Restrict-Modif_Enz"/>
</dbReference>
<organism evidence="2 3">
    <name type="scientific">Thioclava sediminum</name>
    <dbReference type="NCBI Taxonomy" id="1915319"/>
    <lineage>
        <taxon>Bacteria</taxon>
        <taxon>Pseudomonadati</taxon>
        <taxon>Pseudomonadota</taxon>
        <taxon>Alphaproteobacteria</taxon>
        <taxon>Rhodobacterales</taxon>
        <taxon>Paracoccaceae</taxon>
        <taxon>Thioclava</taxon>
    </lineage>
</organism>
<dbReference type="PANTHER" id="PTHR47396">
    <property type="entry name" value="TYPE I RESTRICTION ENZYME ECOKI R PROTEIN"/>
    <property type="match status" value="1"/>
</dbReference>
<comment type="caution">
    <text evidence="2">The sequence shown here is derived from an EMBL/GenBank/DDBJ whole genome shotgun (WGS) entry which is preliminary data.</text>
</comment>
<dbReference type="Gene3D" id="3.40.50.300">
    <property type="entry name" value="P-loop containing nucleotide triphosphate hydrolases"/>
    <property type="match status" value="1"/>
</dbReference>
<protein>
    <recommendedName>
        <fullName evidence="1">Helicase ATP-binding domain-containing protein</fullName>
    </recommendedName>
</protein>
<dbReference type="InterPro" id="IPR014001">
    <property type="entry name" value="Helicase_ATP-bd"/>
</dbReference>
<evidence type="ECO:0000313" key="2">
    <source>
        <dbReference type="EMBL" id="OOY22461.1"/>
    </source>
</evidence>
<dbReference type="InterPro" id="IPR027417">
    <property type="entry name" value="P-loop_NTPase"/>
</dbReference>
<accession>A0ABX3MS79</accession>
<evidence type="ECO:0000313" key="3">
    <source>
        <dbReference type="Proteomes" id="UP000190787"/>
    </source>
</evidence>
<reference evidence="2 3" key="1">
    <citation type="submission" date="2016-11" db="EMBL/GenBank/DDBJ databases">
        <title>A multilocus sequence analysis scheme for characterization of bacteria in the genus Thioclava.</title>
        <authorList>
            <person name="Liu Y."/>
            <person name="Shao Z."/>
        </authorList>
    </citation>
    <scope>NUCLEOTIDE SEQUENCE [LARGE SCALE GENOMIC DNA]</scope>
    <source>
        <strain evidence="2 3">TAW-CT134</strain>
    </source>
</reference>
<dbReference type="Pfam" id="PF13604">
    <property type="entry name" value="AAA_30"/>
    <property type="match status" value="1"/>
</dbReference>
<dbReference type="SUPFAM" id="SSF52540">
    <property type="entry name" value="P-loop containing nucleoside triphosphate hydrolases"/>
    <property type="match status" value="1"/>
</dbReference>
<dbReference type="EMBL" id="MPZV01000006">
    <property type="protein sequence ID" value="OOY22461.1"/>
    <property type="molecule type" value="Genomic_DNA"/>
</dbReference>
<evidence type="ECO:0000259" key="1">
    <source>
        <dbReference type="SMART" id="SM00487"/>
    </source>
</evidence>
<feature type="domain" description="Helicase ATP-binding" evidence="1">
    <location>
        <begin position="8"/>
        <end position="164"/>
    </location>
</feature>